<dbReference type="Pfam" id="PF00488">
    <property type="entry name" value="MutS_V"/>
    <property type="match status" value="1"/>
</dbReference>
<dbReference type="InterPro" id="IPR027417">
    <property type="entry name" value="P-loop_NTPase"/>
</dbReference>
<dbReference type="PROSITE" id="PS00486">
    <property type="entry name" value="DNA_MISMATCH_REPAIR_2"/>
    <property type="match status" value="1"/>
</dbReference>
<dbReference type="EMBL" id="LJCR01003534">
    <property type="protein sequence ID" value="KPV46615.1"/>
    <property type="molecule type" value="Genomic_DNA"/>
</dbReference>
<gene>
    <name evidence="6" type="ORF">SE17_43125</name>
</gene>
<dbReference type="GO" id="GO:0006298">
    <property type="term" value="P:mismatch repair"/>
    <property type="evidence" value="ECO:0007669"/>
    <property type="project" value="InterPro"/>
</dbReference>
<dbReference type="InterPro" id="IPR045076">
    <property type="entry name" value="MutS"/>
</dbReference>
<feature type="domain" description="DNA mismatch repair proteins mutS family" evidence="5">
    <location>
        <begin position="142"/>
        <end position="158"/>
    </location>
</feature>
<reference evidence="6 7" key="1">
    <citation type="submission" date="2015-09" db="EMBL/GenBank/DDBJ databases">
        <title>Draft genome sequence of Kouleothrix aurantiaca JCM 19913.</title>
        <authorList>
            <person name="Hemp J."/>
        </authorList>
    </citation>
    <scope>NUCLEOTIDE SEQUENCE [LARGE SCALE GENOMIC DNA]</scope>
    <source>
        <strain evidence="6 7">COM-B</strain>
    </source>
</reference>
<dbReference type="GO" id="GO:0005524">
    <property type="term" value="F:ATP binding"/>
    <property type="evidence" value="ECO:0007669"/>
    <property type="project" value="UniProtKB-KW"/>
</dbReference>
<keyword evidence="1" id="KW-0547">Nucleotide-binding</keyword>
<evidence type="ECO:0000259" key="5">
    <source>
        <dbReference type="PROSITE" id="PS00486"/>
    </source>
</evidence>
<accession>A0A0P9ES24</accession>
<dbReference type="PATRIC" id="fig|186479.3.peg.7343"/>
<dbReference type="GO" id="GO:0140664">
    <property type="term" value="F:ATP-dependent DNA damage sensor activity"/>
    <property type="evidence" value="ECO:0007669"/>
    <property type="project" value="InterPro"/>
</dbReference>
<dbReference type="AlphaFoldDB" id="A0A0P9ES24"/>
<keyword evidence="7" id="KW-1185">Reference proteome</keyword>
<name>A0A0P9ES24_9CHLR</name>
<evidence type="ECO:0000313" key="7">
    <source>
        <dbReference type="Proteomes" id="UP000050509"/>
    </source>
</evidence>
<dbReference type="PANTHER" id="PTHR11361:SF14">
    <property type="entry name" value="DNA MISMATCH REPAIR PROTEIN MUTS, TYPE 2"/>
    <property type="match status" value="1"/>
</dbReference>
<comment type="caution">
    <text evidence="6">The sequence shown here is derived from an EMBL/GenBank/DDBJ whole genome shotgun (WGS) entry which is preliminary data.</text>
</comment>
<dbReference type="Proteomes" id="UP000050509">
    <property type="component" value="Unassembled WGS sequence"/>
</dbReference>
<protein>
    <submittedName>
        <fullName evidence="6">DNA mismatch repair protein MutS</fullName>
    </submittedName>
</protein>
<feature type="region of interest" description="Disordered" evidence="4">
    <location>
        <begin position="1"/>
        <end position="20"/>
    </location>
</feature>
<keyword evidence="3" id="KW-0238">DNA-binding</keyword>
<sequence>RCTAPEIADSTDASPAANGEPPLLLNQARHPLLDQQTVVPTDMRLGGDFRMLLITGPNTGGKTVALKTTGLLALMAQAGLHIPANAPARLPVFGQVFADIGDEQSIEQSLSTFSSHMTNIIRILRALETAQADWQSTEPTMALVLLDELGAGTDPVEGAALARAIIERLLELGVLGVATTHYAELKAFA</sequence>
<evidence type="ECO:0000313" key="6">
    <source>
        <dbReference type="EMBL" id="KPV46615.1"/>
    </source>
</evidence>
<dbReference type="SUPFAM" id="SSF52540">
    <property type="entry name" value="P-loop containing nucleoside triphosphate hydrolases"/>
    <property type="match status" value="1"/>
</dbReference>
<dbReference type="InterPro" id="IPR000432">
    <property type="entry name" value="DNA_mismatch_repair_MutS_C"/>
</dbReference>
<evidence type="ECO:0000256" key="3">
    <source>
        <dbReference type="ARBA" id="ARBA00023125"/>
    </source>
</evidence>
<keyword evidence="2" id="KW-0067">ATP-binding</keyword>
<feature type="non-terminal residue" evidence="6">
    <location>
        <position position="1"/>
    </location>
</feature>
<evidence type="ECO:0000256" key="4">
    <source>
        <dbReference type="SAM" id="MobiDB-lite"/>
    </source>
</evidence>
<dbReference type="GO" id="GO:0030983">
    <property type="term" value="F:mismatched DNA binding"/>
    <property type="evidence" value="ECO:0007669"/>
    <property type="project" value="InterPro"/>
</dbReference>
<dbReference type="SMART" id="SM00534">
    <property type="entry name" value="MUTSac"/>
    <property type="match status" value="1"/>
</dbReference>
<organism evidence="6 7">
    <name type="scientific">Kouleothrix aurantiaca</name>
    <dbReference type="NCBI Taxonomy" id="186479"/>
    <lineage>
        <taxon>Bacteria</taxon>
        <taxon>Bacillati</taxon>
        <taxon>Chloroflexota</taxon>
        <taxon>Chloroflexia</taxon>
        <taxon>Chloroflexales</taxon>
        <taxon>Roseiflexineae</taxon>
        <taxon>Roseiflexaceae</taxon>
        <taxon>Kouleothrix</taxon>
    </lineage>
</organism>
<evidence type="ECO:0000256" key="2">
    <source>
        <dbReference type="ARBA" id="ARBA00022840"/>
    </source>
</evidence>
<evidence type="ECO:0000256" key="1">
    <source>
        <dbReference type="ARBA" id="ARBA00022741"/>
    </source>
</evidence>
<dbReference type="PANTHER" id="PTHR11361">
    <property type="entry name" value="DNA MISMATCH REPAIR PROTEIN MUTS FAMILY MEMBER"/>
    <property type="match status" value="1"/>
</dbReference>
<proteinExistence type="predicted"/>
<feature type="non-terminal residue" evidence="6">
    <location>
        <position position="189"/>
    </location>
</feature>
<dbReference type="Gene3D" id="3.40.50.300">
    <property type="entry name" value="P-loop containing nucleotide triphosphate hydrolases"/>
    <property type="match status" value="1"/>
</dbReference>